<dbReference type="Proteomes" id="UP000179467">
    <property type="component" value="Unassembled WGS sequence"/>
</dbReference>
<dbReference type="OrthoDB" id="9974667at2"/>
<dbReference type="AlphaFoldDB" id="A0A1S1HF03"/>
<comment type="caution">
    <text evidence="1">The sequence shown here is derived from an EMBL/GenBank/DDBJ whole genome shotgun (WGS) entry which is preliminary data.</text>
</comment>
<keyword evidence="2" id="KW-1185">Reference proteome</keyword>
<gene>
    <name evidence="1" type="ORF">BHE75_02843</name>
</gene>
<name>A0A1S1HF03_9SPHN</name>
<reference evidence="1 2" key="1">
    <citation type="submission" date="2016-09" db="EMBL/GenBank/DDBJ databases">
        <title>Metabolic pathway, cell adaptation mechanisms and a novel monoxygenase revealed through proteogenomic-transcription analysis of a Sphingomonas haloaromaticamans strain degrading the fungicide ortho-phenylphenol.</title>
        <authorList>
            <person name="Perruchon C."/>
            <person name="Papadopoulou E.S."/>
            <person name="Rousidou C."/>
            <person name="Vasileiadis S."/>
            <person name="Tanou G."/>
            <person name="Amoutzias G."/>
            <person name="Molassiotis A."/>
            <person name="Karpouzas D.G."/>
        </authorList>
    </citation>
    <scope>NUCLEOTIDE SEQUENCE [LARGE SCALE GENOMIC DNA]</scope>
    <source>
        <strain evidence="1 2">P3</strain>
    </source>
</reference>
<evidence type="ECO:0000313" key="1">
    <source>
        <dbReference type="EMBL" id="OHT20839.1"/>
    </source>
</evidence>
<protein>
    <submittedName>
        <fullName evidence="1">Uncharacterized protein</fullName>
    </submittedName>
</protein>
<proteinExistence type="predicted"/>
<organism evidence="1 2">
    <name type="scientific">Edaphosphingomonas haloaromaticamans</name>
    <dbReference type="NCBI Taxonomy" id="653954"/>
    <lineage>
        <taxon>Bacteria</taxon>
        <taxon>Pseudomonadati</taxon>
        <taxon>Pseudomonadota</taxon>
        <taxon>Alphaproteobacteria</taxon>
        <taxon>Sphingomonadales</taxon>
        <taxon>Rhizorhabdaceae</taxon>
        <taxon>Edaphosphingomonas</taxon>
    </lineage>
</organism>
<sequence>MRYEREYVRRRYREEIARAREAECPELRLAHSKLAEVFGEQLKIMNADHSFYATGLAIRRAAAR</sequence>
<accession>A0A1S1HF03</accession>
<evidence type="ECO:0000313" key="2">
    <source>
        <dbReference type="Proteomes" id="UP000179467"/>
    </source>
</evidence>
<dbReference type="RefSeq" id="WP_041864772.1">
    <property type="nucleotide sequence ID" value="NZ_MIPT01000001.1"/>
</dbReference>
<dbReference type="EMBL" id="MIPT01000001">
    <property type="protein sequence ID" value="OHT20839.1"/>
    <property type="molecule type" value="Genomic_DNA"/>
</dbReference>